<dbReference type="OrthoDB" id="5946976at2759"/>
<dbReference type="AlphaFoldDB" id="A0A168F105"/>
<dbReference type="Proteomes" id="UP000076881">
    <property type="component" value="Unassembled WGS sequence"/>
</dbReference>
<comment type="caution">
    <text evidence="3">The sequence shown here is derived from an EMBL/GenBank/DDBJ whole genome shotgun (WGS) entry which is preliminary data.</text>
</comment>
<gene>
    <name evidence="3" type="ORF">LEL_08092</name>
</gene>
<accession>A0A168F105</accession>
<evidence type="ECO:0000313" key="3">
    <source>
        <dbReference type="EMBL" id="OAA74511.1"/>
    </source>
</evidence>
<evidence type="ECO:0000313" key="4">
    <source>
        <dbReference type="Proteomes" id="UP000076881"/>
    </source>
</evidence>
<evidence type="ECO:0000256" key="1">
    <source>
        <dbReference type="ARBA" id="ARBA00038215"/>
    </source>
</evidence>
<evidence type="ECO:0000259" key="2">
    <source>
        <dbReference type="Pfam" id="PF00144"/>
    </source>
</evidence>
<dbReference type="Gene3D" id="3.40.710.10">
    <property type="entry name" value="DD-peptidase/beta-lactamase superfamily"/>
    <property type="match status" value="1"/>
</dbReference>
<comment type="similarity">
    <text evidence="1">Belongs to the peptidase S12 family.</text>
</comment>
<dbReference type="Pfam" id="PF00144">
    <property type="entry name" value="Beta-lactamase"/>
    <property type="match status" value="1"/>
</dbReference>
<proteinExistence type="inferred from homology"/>
<protein>
    <submittedName>
        <fullName evidence="3">Beta-lactamase/transpeptidase-like protein</fullName>
    </submittedName>
</protein>
<dbReference type="EMBL" id="AZHF01000006">
    <property type="protein sequence ID" value="OAA74511.1"/>
    <property type="molecule type" value="Genomic_DNA"/>
</dbReference>
<dbReference type="STRING" id="1081108.A0A168F105"/>
<dbReference type="InterPro" id="IPR050491">
    <property type="entry name" value="AmpC-like"/>
</dbReference>
<name>A0A168F105_CORDF</name>
<keyword evidence="4" id="KW-1185">Reference proteome</keyword>
<dbReference type="PANTHER" id="PTHR46825">
    <property type="entry name" value="D-ALANYL-D-ALANINE-CARBOXYPEPTIDASE/ENDOPEPTIDASE AMPH"/>
    <property type="match status" value="1"/>
</dbReference>
<sequence>MVRTLHDEQTPTSTVNLQIHRFTQKRRCHDLPSSYAINLYIKIISLLQHTSRMYTLRHLLPITALTLNSAWIHHVDALVVTRNDTNLLPSRSPLTGDFAAVVKDNMDFWNIPGMAIAVIDSHDVFAEGYGFSALPDKKVTPETLFYAGSTTKAQTAACLSALVQNGSYPALAEGWSTTISSILKDDFVLQDQWATDHLTLDDAVSHRTGLPRHDRSLMREKDGLPLSTADIVRNMRNLPYIHEPRAEFHYCNYMYITLSHVIETVTKKSLKQVMKELIWDPLGMNSTYFGLEEAKQGPQDLATGYVWVNETGKHNETAYMPVTDLSGAAAVISNVRDYAKWIQALVNDTQVFSDDMLHDIRKPRMLSDPYPGKGNDVLLYGLGWYRSVTNGHVFYRHDGVMIGFRAQVYWFPNDKFGFVIFANSDEAAIANAAISWKLIADKFSIPVEELVDIPAGRSRGPSAEQKFEDAANKHFPNHTHADPSFSLAEMEGTYSDAGYGTLTLRSDQSKPDAKVLVAERPDMTWDYGLTFRHVSGDSWIAGEAWLDYMADAGQFHPVEFVRGDDGKPAALKMKVMLRNEFEGNVTFAKTG</sequence>
<reference evidence="3 4" key="1">
    <citation type="journal article" date="2016" name="Genome Biol. Evol.">
        <title>Divergent and convergent evolution of fungal pathogenicity.</title>
        <authorList>
            <person name="Shang Y."/>
            <person name="Xiao G."/>
            <person name="Zheng P."/>
            <person name="Cen K."/>
            <person name="Zhan S."/>
            <person name="Wang C."/>
        </authorList>
    </citation>
    <scope>NUCLEOTIDE SEQUENCE [LARGE SCALE GENOMIC DNA]</scope>
    <source>
        <strain evidence="3 4">RCEF 1005</strain>
    </source>
</reference>
<organism evidence="3 4">
    <name type="scientific">Akanthomyces lecanii RCEF 1005</name>
    <dbReference type="NCBI Taxonomy" id="1081108"/>
    <lineage>
        <taxon>Eukaryota</taxon>
        <taxon>Fungi</taxon>
        <taxon>Dikarya</taxon>
        <taxon>Ascomycota</taxon>
        <taxon>Pezizomycotina</taxon>
        <taxon>Sordariomycetes</taxon>
        <taxon>Hypocreomycetidae</taxon>
        <taxon>Hypocreales</taxon>
        <taxon>Cordycipitaceae</taxon>
        <taxon>Akanthomyces</taxon>
        <taxon>Cordyceps confragosa</taxon>
    </lineage>
</organism>
<feature type="domain" description="Beta-lactamase-related" evidence="2">
    <location>
        <begin position="99"/>
        <end position="426"/>
    </location>
</feature>
<dbReference type="InterPro" id="IPR001466">
    <property type="entry name" value="Beta-lactam-related"/>
</dbReference>
<dbReference type="InterPro" id="IPR012338">
    <property type="entry name" value="Beta-lactam/transpept-like"/>
</dbReference>
<dbReference type="SUPFAM" id="SSF56601">
    <property type="entry name" value="beta-lactamase/transpeptidase-like"/>
    <property type="match status" value="1"/>
</dbReference>
<dbReference type="PANTHER" id="PTHR46825:SF9">
    <property type="entry name" value="BETA-LACTAMASE-RELATED DOMAIN-CONTAINING PROTEIN"/>
    <property type="match status" value="1"/>
</dbReference>